<gene>
    <name evidence="1" type="ORF">HUG15_09215</name>
</gene>
<evidence type="ECO:0000313" key="2">
    <source>
        <dbReference type="Proteomes" id="UP000595823"/>
    </source>
</evidence>
<keyword evidence="2" id="KW-1185">Reference proteome</keyword>
<name>A0A7T6Z2R9_9BACI</name>
<dbReference type="Proteomes" id="UP000595823">
    <property type="component" value="Chromosome"/>
</dbReference>
<dbReference type="EMBL" id="CP054705">
    <property type="protein sequence ID" value="QQK75728.1"/>
    <property type="molecule type" value="Genomic_DNA"/>
</dbReference>
<accession>A0A7T6Z2R9</accession>
<dbReference type="KEGG" id="scia:HUG15_09215"/>
<dbReference type="AlphaFoldDB" id="A0A7T6Z2R9"/>
<reference evidence="1 2" key="1">
    <citation type="submission" date="2020-06" db="EMBL/GenBank/DDBJ databases">
        <title>Genomic analysis of Salicibibacter sp. NKC5-3.</title>
        <authorList>
            <person name="Oh Y.J."/>
        </authorList>
    </citation>
    <scope>NUCLEOTIDE SEQUENCE [LARGE SCALE GENOMIC DNA]</scope>
    <source>
        <strain evidence="1 2">NKC5-3</strain>
    </source>
</reference>
<sequence length="64" mass="7234">MRGLDIDRLEKVVRMTGERALLDAKINDTSIVYYDPERQTIVRHYPNEPVCGAGEVESITPTNS</sequence>
<protein>
    <submittedName>
        <fullName evidence="1">Uncharacterized protein</fullName>
    </submittedName>
</protein>
<evidence type="ECO:0000313" key="1">
    <source>
        <dbReference type="EMBL" id="QQK75728.1"/>
    </source>
</evidence>
<organism evidence="1 2">
    <name type="scientific">Salicibibacter cibarius</name>
    <dbReference type="NCBI Taxonomy" id="2743000"/>
    <lineage>
        <taxon>Bacteria</taxon>
        <taxon>Bacillati</taxon>
        <taxon>Bacillota</taxon>
        <taxon>Bacilli</taxon>
        <taxon>Bacillales</taxon>
        <taxon>Bacillaceae</taxon>
        <taxon>Salicibibacter</taxon>
    </lineage>
</organism>
<proteinExistence type="predicted"/>
<dbReference type="RefSeq" id="WP_200128362.1">
    <property type="nucleotide sequence ID" value="NZ_CP054705.1"/>
</dbReference>